<evidence type="ECO:0000313" key="2">
    <source>
        <dbReference type="Proteomes" id="UP000266016"/>
    </source>
</evidence>
<dbReference type="RefSeq" id="WP_119118172.1">
    <property type="nucleotide sequence ID" value="NZ_CP085714.1"/>
</dbReference>
<gene>
    <name evidence="1" type="ORF">D1953_15930</name>
</gene>
<proteinExistence type="predicted"/>
<dbReference type="AlphaFoldDB" id="A0A398B2I5"/>
<protein>
    <recommendedName>
        <fullName evidence="3">YolD-like family protein</fullName>
    </recommendedName>
</protein>
<dbReference type="EMBL" id="QWVS01000033">
    <property type="protein sequence ID" value="RID83554.1"/>
    <property type="molecule type" value="Genomic_DNA"/>
</dbReference>
<name>A0A398B2I5_9BACI</name>
<sequence length="92" mass="10686">MDGNKESSSVTDGVQTVNRKQQRFSNEEMIELLLRLSKYARQPVCKFTIEGQILVGRLVHKQQSTLFIKHRFGKKAIPYKMEKLQAIDILHL</sequence>
<reference evidence="1 2" key="1">
    <citation type="submission" date="2018-08" db="EMBL/GenBank/DDBJ databases">
        <title>Bacillus jemisoniae sp. nov., Bacillus chryseoplanitiae sp. nov., Bacillus resnikiae sp. nov., and Bacillus frankliniae sp. nov., isolated from Viking spacecraft and associated surfaces.</title>
        <authorList>
            <person name="Seuylemezian A."/>
            <person name="Vaishampayan P."/>
        </authorList>
    </citation>
    <scope>NUCLEOTIDE SEQUENCE [LARGE SCALE GENOMIC DNA]</scope>
    <source>
        <strain evidence="1 2">MA001</strain>
    </source>
</reference>
<evidence type="ECO:0008006" key="3">
    <source>
        <dbReference type="Google" id="ProtNLM"/>
    </source>
</evidence>
<comment type="caution">
    <text evidence="1">The sequence shown here is derived from an EMBL/GenBank/DDBJ whole genome shotgun (WGS) entry which is preliminary data.</text>
</comment>
<dbReference type="Proteomes" id="UP000266016">
    <property type="component" value="Unassembled WGS sequence"/>
</dbReference>
<keyword evidence="2" id="KW-1185">Reference proteome</keyword>
<organism evidence="1 2">
    <name type="scientific">Peribacillus asahii</name>
    <dbReference type="NCBI Taxonomy" id="228899"/>
    <lineage>
        <taxon>Bacteria</taxon>
        <taxon>Bacillati</taxon>
        <taxon>Bacillota</taxon>
        <taxon>Bacilli</taxon>
        <taxon>Bacillales</taxon>
        <taxon>Bacillaceae</taxon>
        <taxon>Peribacillus</taxon>
    </lineage>
</organism>
<accession>A0A398B2I5</accession>
<evidence type="ECO:0000313" key="1">
    <source>
        <dbReference type="EMBL" id="RID83554.1"/>
    </source>
</evidence>